<proteinExistence type="predicted"/>
<gene>
    <name evidence="7" type="ORF">GCM10009802_39330</name>
</gene>
<feature type="signal peptide" evidence="6">
    <location>
        <begin position="1"/>
        <end position="22"/>
    </location>
</feature>
<evidence type="ECO:0000256" key="3">
    <source>
        <dbReference type="ARBA" id="ARBA00023136"/>
    </source>
</evidence>
<dbReference type="InterPro" id="IPR050490">
    <property type="entry name" value="Bact_solute-bd_prot1"/>
</dbReference>
<accession>A0ABN2YSD8</accession>
<dbReference type="Proteomes" id="UP001500443">
    <property type="component" value="Unassembled WGS sequence"/>
</dbReference>
<keyword evidence="4" id="KW-0564">Palmitate</keyword>
<sequence length="442" mass="48707">MVTMKGRALAGALLAAALATTAGCTGSGASSEKKEAKAVDDPDKVSGTIEVITHRTDLVEDGTMDEYAAEFRRTYPNVKVEFDGVTDYEGEVKTRMNSDDYGDVLMIPGTVKKNDYPRFFASLGKQTERSRKFRFTDYSTVDGEVYGLSIYGSIPGFVYNKRVWEEAGVTDWPTTPAEFLDGLKAVKDRTDAVPYYTNFKDGWPLAQWWPAHSSASCDEQADVQVVEGDPFAEGGTVRTVDTLLYDIVDRGLAEKDPTTTNWEGSKPKIAKGEVATMFLGSWAVVQMRDAAEQAGADPDDIGFMPFPHQVDGTFCAGLSPDYQQAVSIHSEHKEAARAWVDWFAEKSGYAEDNMNVSTLRDAPLPGVLAEYEKRNVELMELDQSRGAEMKELDDASEVGIDDPDYRQELVDIARGARDGSPDKLFADLSERWTGAAEELGYR</sequence>
<dbReference type="Pfam" id="PF01547">
    <property type="entry name" value="SBP_bac_1"/>
    <property type="match status" value="1"/>
</dbReference>
<dbReference type="SUPFAM" id="SSF53850">
    <property type="entry name" value="Periplasmic binding protein-like II"/>
    <property type="match status" value="1"/>
</dbReference>
<keyword evidence="5" id="KW-0449">Lipoprotein</keyword>
<dbReference type="PROSITE" id="PS51257">
    <property type="entry name" value="PROKAR_LIPOPROTEIN"/>
    <property type="match status" value="1"/>
</dbReference>
<organism evidence="7 8">
    <name type="scientific">Streptomyces synnematoformans</name>
    <dbReference type="NCBI Taxonomy" id="415721"/>
    <lineage>
        <taxon>Bacteria</taxon>
        <taxon>Bacillati</taxon>
        <taxon>Actinomycetota</taxon>
        <taxon>Actinomycetes</taxon>
        <taxon>Kitasatosporales</taxon>
        <taxon>Streptomycetaceae</taxon>
        <taxon>Streptomyces</taxon>
    </lineage>
</organism>
<evidence type="ECO:0000256" key="5">
    <source>
        <dbReference type="ARBA" id="ARBA00023288"/>
    </source>
</evidence>
<dbReference type="EMBL" id="BAAAPF010000136">
    <property type="protein sequence ID" value="GAA2131181.1"/>
    <property type="molecule type" value="Genomic_DNA"/>
</dbReference>
<evidence type="ECO:0000313" key="8">
    <source>
        <dbReference type="Proteomes" id="UP001500443"/>
    </source>
</evidence>
<dbReference type="InterPro" id="IPR006059">
    <property type="entry name" value="SBP"/>
</dbReference>
<feature type="chain" id="PRO_5046845561" evidence="6">
    <location>
        <begin position="23"/>
        <end position="442"/>
    </location>
</feature>
<keyword evidence="3" id="KW-0472">Membrane</keyword>
<keyword evidence="2 6" id="KW-0732">Signal</keyword>
<dbReference type="PANTHER" id="PTHR43649:SF33">
    <property type="entry name" value="POLYGALACTURONAN_RHAMNOGALACTURONAN-BINDING PROTEIN YTCQ"/>
    <property type="match status" value="1"/>
</dbReference>
<comment type="caution">
    <text evidence="7">The sequence shown here is derived from an EMBL/GenBank/DDBJ whole genome shotgun (WGS) entry which is preliminary data.</text>
</comment>
<keyword evidence="8" id="KW-1185">Reference proteome</keyword>
<keyword evidence="1" id="KW-1003">Cell membrane</keyword>
<name>A0ABN2YSD8_9ACTN</name>
<evidence type="ECO:0000313" key="7">
    <source>
        <dbReference type="EMBL" id="GAA2131181.1"/>
    </source>
</evidence>
<evidence type="ECO:0000256" key="6">
    <source>
        <dbReference type="SAM" id="SignalP"/>
    </source>
</evidence>
<reference evidence="7 8" key="1">
    <citation type="journal article" date="2019" name="Int. J. Syst. Evol. Microbiol.">
        <title>The Global Catalogue of Microorganisms (GCM) 10K type strain sequencing project: providing services to taxonomists for standard genome sequencing and annotation.</title>
        <authorList>
            <consortium name="The Broad Institute Genomics Platform"/>
            <consortium name="The Broad Institute Genome Sequencing Center for Infectious Disease"/>
            <person name="Wu L."/>
            <person name="Ma J."/>
        </authorList>
    </citation>
    <scope>NUCLEOTIDE SEQUENCE [LARGE SCALE GENOMIC DNA]</scope>
    <source>
        <strain evidence="7 8">JCM 15481</strain>
    </source>
</reference>
<dbReference type="PANTHER" id="PTHR43649">
    <property type="entry name" value="ARABINOSE-BINDING PROTEIN-RELATED"/>
    <property type="match status" value="1"/>
</dbReference>
<evidence type="ECO:0000256" key="1">
    <source>
        <dbReference type="ARBA" id="ARBA00022475"/>
    </source>
</evidence>
<evidence type="ECO:0000256" key="2">
    <source>
        <dbReference type="ARBA" id="ARBA00022729"/>
    </source>
</evidence>
<protein>
    <submittedName>
        <fullName evidence="7">Extracellular solute-binding protein</fullName>
    </submittedName>
</protein>
<dbReference type="Gene3D" id="3.40.190.10">
    <property type="entry name" value="Periplasmic binding protein-like II"/>
    <property type="match status" value="2"/>
</dbReference>
<evidence type="ECO:0000256" key="4">
    <source>
        <dbReference type="ARBA" id="ARBA00023139"/>
    </source>
</evidence>